<keyword evidence="5 7" id="KW-0786">Thiamine pyrophosphate</keyword>
<dbReference type="SUPFAM" id="SSF52922">
    <property type="entry name" value="TK C-terminal domain-like"/>
    <property type="match status" value="1"/>
</dbReference>
<evidence type="ECO:0000256" key="7">
    <source>
        <dbReference type="RuleBase" id="RU364074"/>
    </source>
</evidence>
<name>A0ABP3I377_9BACL</name>
<evidence type="ECO:0000313" key="10">
    <source>
        <dbReference type="Proteomes" id="UP001500340"/>
    </source>
</evidence>
<dbReference type="InterPro" id="IPR009014">
    <property type="entry name" value="Transketo_C/PFOR_II"/>
</dbReference>
<dbReference type="InterPro" id="IPR033248">
    <property type="entry name" value="Transketolase_C"/>
</dbReference>
<reference evidence="10" key="1">
    <citation type="journal article" date="2019" name="Int. J. Syst. Evol. Microbiol.">
        <title>The Global Catalogue of Microorganisms (GCM) 10K type strain sequencing project: providing services to taxonomists for standard genome sequencing and annotation.</title>
        <authorList>
            <consortium name="The Broad Institute Genomics Platform"/>
            <consortium name="The Broad Institute Genome Sequencing Center for Infectious Disease"/>
            <person name="Wu L."/>
            <person name="Ma J."/>
        </authorList>
    </citation>
    <scope>NUCLEOTIDE SEQUENCE [LARGE SCALE GENOMIC DNA]</scope>
    <source>
        <strain evidence="10">JCM 12774</strain>
    </source>
</reference>
<evidence type="ECO:0000256" key="4">
    <source>
        <dbReference type="ARBA" id="ARBA00023002"/>
    </source>
</evidence>
<comment type="catalytic activity">
    <reaction evidence="7">
        <text>N(6)-[(R)-lipoyl]-L-lysyl-[protein] + pyruvate + H(+) = N(6)-[(R)-S(8)-acetyldihydrolipoyl]-L-lysyl-[protein] + CO2</text>
        <dbReference type="Rhea" id="RHEA:19189"/>
        <dbReference type="Rhea" id="RHEA-COMP:10474"/>
        <dbReference type="Rhea" id="RHEA-COMP:10478"/>
        <dbReference type="ChEBI" id="CHEBI:15361"/>
        <dbReference type="ChEBI" id="CHEBI:15378"/>
        <dbReference type="ChEBI" id="CHEBI:16526"/>
        <dbReference type="ChEBI" id="CHEBI:83099"/>
        <dbReference type="ChEBI" id="CHEBI:83111"/>
        <dbReference type="EC" id="1.2.4.1"/>
    </reaction>
</comment>
<dbReference type="SUPFAM" id="SSF52518">
    <property type="entry name" value="Thiamin diphosphate-binding fold (THDP-binding)"/>
    <property type="match status" value="1"/>
</dbReference>
<evidence type="ECO:0000256" key="2">
    <source>
        <dbReference type="ARBA" id="ARBA00012281"/>
    </source>
</evidence>
<dbReference type="PANTHER" id="PTHR11624:SF96">
    <property type="entry name" value="PYRUVATE DEHYDROGENASE E1 COMPONENT SUBUNIT BETA, MITOCHONDRIAL"/>
    <property type="match status" value="1"/>
</dbReference>
<sequence length="348" mass="38353">MNTKSERLNENLRNALHRLMTEDDAVIVMGEDVPEPYGGAFKITKGLSDSFPGRVIGTPISEEGFVNMAAGMAIMGLRPIVDMMFSDFAALAFDPLLNFASKSVAMYGKRLDIPMIVRCANGGYRGYGATHSQSMQKYFIGIPHLSVYEMSPFHDNYSVFKRMLEEKNPCVFFEEKTAYAQWRYINGEIDDLFGYSYRGADGNWAVAAIEQEAVADVVIICPGGMASICLAAAEKLIMEEEIEVKLCVPSKLYPCRTEDIAGEAAAAGKVLIVEEGTSGGSWGEGIAVQLYSRLNRDWGGAVELLCSRDTVIPAAVHHERRMLVSERDIYERALRLARQDTAVTGGRI</sequence>
<evidence type="ECO:0000256" key="3">
    <source>
        <dbReference type="ARBA" id="ARBA00016138"/>
    </source>
</evidence>
<dbReference type="Proteomes" id="UP001500340">
    <property type="component" value="Unassembled WGS sequence"/>
</dbReference>
<evidence type="ECO:0000256" key="5">
    <source>
        <dbReference type="ARBA" id="ARBA00023052"/>
    </source>
</evidence>
<proteinExistence type="predicted"/>
<protein>
    <recommendedName>
        <fullName evidence="3 7">Pyruvate dehydrogenase E1 component subunit beta</fullName>
        <ecNumber evidence="2 7">1.2.4.1</ecNumber>
    </recommendedName>
</protein>
<dbReference type="EC" id="1.2.4.1" evidence="2 7"/>
<dbReference type="InterPro" id="IPR029061">
    <property type="entry name" value="THDP-binding"/>
</dbReference>
<dbReference type="Gene3D" id="3.40.50.970">
    <property type="match status" value="1"/>
</dbReference>
<keyword evidence="10" id="KW-1185">Reference proteome</keyword>
<evidence type="ECO:0000256" key="6">
    <source>
        <dbReference type="ARBA" id="ARBA00023317"/>
    </source>
</evidence>
<dbReference type="Gene3D" id="3.40.50.920">
    <property type="match status" value="1"/>
</dbReference>
<comment type="function">
    <text evidence="7">The pyruvate dehydrogenase complex catalyzes the overall conversion of pyruvate to acetyl-CoA and CO2.</text>
</comment>
<evidence type="ECO:0000313" key="9">
    <source>
        <dbReference type="EMBL" id="GAA0388962.1"/>
    </source>
</evidence>
<keyword evidence="4 7" id="KW-0560">Oxidoreductase</keyword>
<comment type="caution">
    <text evidence="9">The sequence shown here is derived from an EMBL/GenBank/DDBJ whole genome shotgun (WGS) entry which is preliminary data.</text>
</comment>
<dbReference type="RefSeq" id="WP_343860483.1">
    <property type="nucleotide sequence ID" value="NZ_BAAACX010000008.1"/>
</dbReference>
<evidence type="ECO:0000259" key="8">
    <source>
        <dbReference type="SMART" id="SM00861"/>
    </source>
</evidence>
<feature type="domain" description="Transketolase-like pyrimidine-binding" evidence="8">
    <location>
        <begin position="6"/>
        <end position="181"/>
    </location>
</feature>
<comment type="cofactor">
    <cofactor evidence="1 7">
        <name>thiamine diphosphate</name>
        <dbReference type="ChEBI" id="CHEBI:58937"/>
    </cofactor>
</comment>
<dbReference type="SMART" id="SM00861">
    <property type="entry name" value="Transket_pyr"/>
    <property type="match status" value="1"/>
</dbReference>
<dbReference type="PANTHER" id="PTHR11624">
    <property type="entry name" value="DEHYDROGENASE RELATED"/>
    <property type="match status" value="1"/>
</dbReference>
<dbReference type="InterPro" id="IPR027110">
    <property type="entry name" value="PDHB_mito-type"/>
</dbReference>
<dbReference type="InterPro" id="IPR005475">
    <property type="entry name" value="Transketolase-like_Pyr-bd"/>
</dbReference>
<accession>A0ABP3I377</accession>
<dbReference type="EMBL" id="BAAACX010000008">
    <property type="protein sequence ID" value="GAA0388962.1"/>
    <property type="molecule type" value="Genomic_DNA"/>
</dbReference>
<dbReference type="Pfam" id="PF02779">
    <property type="entry name" value="Transket_pyr"/>
    <property type="match status" value="1"/>
</dbReference>
<evidence type="ECO:0000256" key="1">
    <source>
        <dbReference type="ARBA" id="ARBA00001964"/>
    </source>
</evidence>
<keyword evidence="6 7" id="KW-0670">Pyruvate</keyword>
<organism evidence="9 10">
    <name type="scientific">Paenibacillus motobuensis</name>
    <dbReference type="NCBI Taxonomy" id="295324"/>
    <lineage>
        <taxon>Bacteria</taxon>
        <taxon>Bacillati</taxon>
        <taxon>Bacillota</taxon>
        <taxon>Bacilli</taxon>
        <taxon>Bacillales</taxon>
        <taxon>Paenibacillaceae</taxon>
        <taxon>Paenibacillus</taxon>
    </lineage>
</organism>
<gene>
    <name evidence="9" type="ORF">GCM10008933_19920</name>
</gene>
<dbReference type="Pfam" id="PF02780">
    <property type="entry name" value="Transketolase_C"/>
    <property type="match status" value="1"/>
</dbReference>